<accession>A0ABY8Q9G3</accession>
<keyword evidence="2" id="KW-1185">Reference proteome</keyword>
<organism evidence="1 2">
    <name type="scientific">Fuscovulum ytuae</name>
    <dbReference type="NCBI Taxonomy" id="3042299"/>
    <lineage>
        <taxon>Bacteria</taxon>
        <taxon>Pseudomonadati</taxon>
        <taxon>Pseudomonadota</taxon>
        <taxon>Alphaproteobacteria</taxon>
        <taxon>Rhodobacterales</taxon>
        <taxon>Paracoccaceae</taxon>
        <taxon>Fuscovulum</taxon>
    </lineage>
</organism>
<evidence type="ECO:0008006" key="3">
    <source>
        <dbReference type="Google" id="ProtNLM"/>
    </source>
</evidence>
<gene>
    <name evidence="1" type="ORF">QF092_03560</name>
</gene>
<name>A0ABY8Q9G3_9RHOB</name>
<evidence type="ECO:0000313" key="2">
    <source>
        <dbReference type="Proteomes" id="UP001230978"/>
    </source>
</evidence>
<dbReference type="Proteomes" id="UP001230978">
    <property type="component" value="Chromosome"/>
</dbReference>
<proteinExistence type="predicted"/>
<dbReference type="EMBL" id="CP124535">
    <property type="protein sequence ID" value="WGV16902.1"/>
    <property type="molecule type" value="Genomic_DNA"/>
</dbReference>
<dbReference type="RefSeq" id="WP_281467711.1">
    <property type="nucleotide sequence ID" value="NZ_CP124535.1"/>
</dbReference>
<sequence length="47" mass="5384">MTDRIALFLGVALIGLIMADLTANGGEALLFLMRKFFEFIEFLAFWR</sequence>
<protein>
    <recommendedName>
        <fullName evidence="3">Glyceraldehyde-3-phosphate dehydrogenase</fullName>
    </recommendedName>
</protein>
<evidence type="ECO:0000313" key="1">
    <source>
        <dbReference type="EMBL" id="WGV16902.1"/>
    </source>
</evidence>
<reference evidence="1 2" key="1">
    <citation type="submission" date="2023-04" db="EMBL/GenBank/DDBJ databases">
        <title>YMD61, complete Genome.</title>
        <authorList>
            <person name="Zhang J."/>
        </authorList>
    </citation>
    <scope>NUCLEOTIDE SEQUENCE [LARGE SCALE GENOMIC DNA]</scope>
    <source>
        <strain evidence="1 2">YMD61</strain>
    </source>
</reference>